<dbReference type="KEGG" id="tgr:Tgr7_2194"/>
<dbReference type="eggNOG" id="ENOG503310G">
    <property type="taxonomic scope" value="Bacteria"/>
</dbReference>
<dbReference type="STRING" id="396588.Tgr7_2194"/>
<dbReference type="AlphaFoldDB" id="B8GUF4"/>
<proteinExistence type="predicted"/>
<protein>
    <submittedName>
        <fullName evidence="2">Uncharacterized protein</fullName>
    </submittedName>
</protein>
<evidence type="ECO:0000313" key="2">
    <source>
        <dbReference type="EMBL" id="ACL73274.1"/>
    </source>
</evidence>
<keyword evidence="3" id="KW-1185">Reference proteome</keyword>
<dbReference type="SUPFAM" id="SSF48695">
    <property type="entry name" value="Multiheme cytochromes"/>
    <property type="match status" value="1"/>
</dbReference>
<gene>
    <name evidence="2" type="ordered locus">Tgr7_2194</name>
</gene>
<feature type="chain" id="PRO_5002870613" evidence="1">
    <location>
        <begin position="17"/>
        <end position="153"/>
    </location>
</feature>
<evidence type="ECO:0000256" key="1">
    <source>
        <dbReference type="SAM" id="SignalP"/>
    </source>
</evidence>
<dbReference type="OrthoDB" id="9790557at2"/>
<sequence length="153" mass="16621" precursor="true">MILAGLLLAGAVFALAGCSPVEGPQMMQARGDQCVEPVEVIRRDHMKLLSHEKDQAVLFGVRNPNHSIRGCVECHVSPTASRDDPSSHFCLNCHSFNAVRMDCFQCHADKPANDYHFHALNPHGPGFGFDSAANSASLARDLESIIALETQKP</sequence>
<dbReference type="HOGENOM" id="CLU_130444_1_0_6"/>
<organism evidence="2 3">
    <name type="scientific">Thioalkalivibrio sulfidiphilus (strain HL-EbGR7)</name>
    <dbReference type="NCBI Taxonomy" id="396588"/>
    <lineage>
        <taxon>Bacteria</taxon>
        <taxon>Pseudomonadati</taxon>
        <taxon>Pseudomonadota</taxon>
        <taxon>Gammaproteobacteria</taxon>
        <taxon>Chromatiales</taxon>
        <taxon>Ectothiorhodospiraceae</taxon>
        <taxon>Thioalkalivibrio</taxon>
    </lineage>
</organism>
<dbReference type="Proteomes" id="UP000002383">
    <property type="component" value="Chromosome"/>
</dbReference>
<name>B8GUF4_THISH</name>
<reference evidence="2 3" key="1">
    <citation type="journal article" date="2011" name="Stand. Genomic Sci.">
        <title>Complete genome sequence of 'Thioalkalivibrio sulfidophilus' HL-EbGr7.</title>
        <authorList>
            <person name="Muyzer G."/>
            <person name="Sorokin D.Y."/>
            <person name="Mavromatis K."/>
            <person name="Lapidus A."/>
            <person name="Clum A."/>
            <person name="Ivanova N."/>
            <person name="Pati A."/>
            <person name="d'Haeseleer P."/>
            <person name="Woyke T."/>
            <person name="Kyrpides N.C."/>
        </authorList>
    </citation>
    <scope>NUCLEOTIDE SEQUENCE [LARGE SCALE GENOMIC DNA]</scope>
    <source>
        <strain evidence="2 3">HL-EbGR7</strain>
    </source>
</reference>
<dbReference type="EMBL" id="CP001339">
    <property type="protein sequence ID" value="ACL73274.1"/>
    <property type="molecule type" value="Genomic_DNA"/>
</dbReference>
<dbReference type="RefSeq" id="WP_012638752.1">
    <property type="nucleotide sequence ID" value="NC_011901.1"/>
</dbReference>
<evidence type="ECO:0000313" key="3">
    <source>
        <dbReference type="Proteomes" id="UP000002383"/>
    </source>
</evidence>
<keyword evidence="1" id="KW-0732">Signal</keyword>
<accession>B8GUF4</accession>
<feature type="signal peptide" evidence="1">
    <location>
        <begin position="1"/>
        <end position="16"/>
    </location>
</feature>
<dbReference type="InterPro" id="IPR036280">
    <property type="entry name" value="Multihaem_cyt_sf"/>
</dbReference>